<evidence type="ECO:0000313" key="15">
    <source>
        <dbReference type="Proteomes" id="UP000283374"/>
    </source>
</evidence>
<feature type="compositionally biased region" description="Low complexity" evidence="11">
    <location>
        <begin position="1"/>
        <end position="23"/>
    </location>
</feature>
<dbReference type="Pfam" id="PF02366">
    <property type="entry name" value="PMT"/>
    <property type="match status" value="1"/>
</dbReference>
<feature type="domain" description="Protein O-mannosyl-transferase C-terminal four TM" evidence="13">
    <location>
        <begin position="445"/>
        <end position="645"/>
    </location>
</feature>
<keyword evidence="7 10" id="KW-1133">Transmembrane helix</keyword>
<feature type="transmembrane region" description="Helical" evidence="10">
    <location>
        <begin position="262"/>
        <end position="278"/>
    </location>
</feature>
<evidence type="ECO:0000256" key="10">
    <source>
        <dbReference type="RuleBase" id="RU367007"/>
    </source>
</evidence>
<keyword evidence="15" id="KW-1185">Reference proteome</keyword>
<evidence type="ECO:0000256" key="11">
    <source>
        <dbReference type="SAM" id="MobiDB-lite"/>
    </source>
</evidence>
<feature type="transmembrane region" description="Helical" evidence="10">
    <location>
        <begin position="604"/>
        <end position="626"/>
    </location>
</feature>
<keyword evidence="4 10" id="KW-0328">Glycosyltransferase</keyword>
<comment type="function">
    <text evidence="10">Protein O-mannosyltransferase that catalyzes the transfer of a single mannose residue from a polyprenol phospho-mannosyl lipidic donor to the hydroxyl group of selected serine and threonine residues in acceptor proteins.</text>
</comment>
<organism evidence="14 15">
    <name type="scientific">Cellulomonas rhizosphaerae</name>
    <dbReference type="NCBI Taxonomy" id="2293719"/>
    <lineage>
        <taxon>Bacteria</taxon>
        <taxon>Bacillati</taxon>
        <taxon>Actinomycetota</taxon>
        <taxon>Actinomycetes</taxon>
        <taxon>Micrococcales</taxon>
        <taxon>Cellulomonadaceae</taxon>
        <taxon>Cellulomonas</taxon>
    </lineage>
</organism>
<evidence type="ECO:0000259" key="13">
    <source>
        <dbReference type="Pfam" id="PF16192"/>
    </source>
</evidence>
<evidence type="ECO:0000256" key="9">
    <source>
        <dbReference type="ARBA" id="ARBA00093617"/>
    </source>
</evidence>
<evidence type="ECO:0000256" key="6">
    <source>
        <dbReference type="ARBA" id="ARBA00022692"/>
    </source>
</evidence>
<dbReference type="AlphaFoldDB" id="A0A413RPS2"/>
<dbReference type="PANTHER" id="PTHR10050:SF46">
    <property type="entry name" value="PROTEIN O-MANNOSYL-TRANSFERASE 2"/>
    <property type="match status" value="1"/>
</dbReference>
<dbReference type="InterPro" id="IPR032421">
    <property type="entry name" value="PMT_4TMC"/>
</dbReference>
<comment type="subcellular location">
    <subcellularLocation>
        <location evidence="10">Cell membrane</location>
    </subcellularLocation>
    <subcellularLocation>
        <location evidence="1">Endomembrane system</location>
        <topology evidence="1">Multi-pass membrane protein</topology>
    </subcellularLocation>
</comment>
<feature type="region of interest" description="Disordered" evidence="11">
    <location>
        <begin position="1"/>
        <end position="91"/>
    </location>
</feature>
<feature type="transmembrane region" description="Helical" evidence="10">
    <location>
        <begin position="341"/>
        <end position="374"/>
    </location>
</feature>
<dbReference type="InterPro" id="IPR003342">
    <property type="entry name" value="ArnT-like_N"/>
</dbReference>
<accession>A0A413RPS2</accession>
<evidence type="ECO:0000259" key="12">
    <source>
        <dbReference type="Pfam" id="PF02366"/>
    </source>
</evidence>
<dbReference type="OrthoDB" id="9776737at2"/>
<sequence length="646" mass="70718">MSGVPPATDDDVPAAPDAEGGPPARRDDDAPSSERPAEPRADEAPSGERPAESPADEAPADEPHGGWTEPGWPSVSTGAPALTKDPADEHEGTDTLLATRDHASEDEAEDDGPPESTHDRLLRRLLGDATIALDATRRARVLGWVLPLAVMVFGGILRFLHLGTPHQLVFDETYYVKDAWSLLQNGYEANWDENANPEFESGDGSGLRTDAEYVVHPLVGKWLIALGMHLGGGMDSSTAWRLSAAVFGTVAVLMVARIGRRLFASTTWGTVAALLFALDGQAIVMSRIALLDGFLMFFVLAAFGFLVLDREQARRRLAERTAVLLDAGHELGYGPGLGMRWWRLAAAVMLGLACGTKWSGIYFLAVFGLLTLAWDMTARRAVGVQPWAWAGVVKDGIVAGVVLVGGTVLVYLATWATWFTHPQAWGRQWAAENPGQGVQWLPESLRSLWKYHQDMWSFHTGLSTPHDYAAHPLGWIVQWRPTSFYYPTEISGLTGQQAIDACGANSCSQPIVALGNPLLWWAASAAILVAVVWMLRYRDWRAAAVLSGIAAGWLPWFQYPHRTIFTFYSVVFVPWIALTLAYVLSLIVGPPDPDPHGARSRRGAIIAVSAVITLIVVAGLFFYPVWSGWVISYDEWHARMWLRTWI</sequence>
<comment type="caution">
    <text evidence="14">The sequence shown here is derived from an EMBL/GenBank/DDBJ whole genome shotgun (WGS) entry which is preliminary data.</text>
</comment>
<dbReference type="Proteomes" id="UP000283374">
    <property type="component" value="Unassembled WGS sequence"/>
</dbReference>
<evidence type="ECO:0000256" key="1">
    <source>
        <dbReference type="ARBA" id="ARBA00004127"/>
    </source>
</evidence>
<dbReference type="GO" id="GO:0005886">
    <property type="term" value="C:plasma membrane"/>
    <property type="evidence" value="ECO:0007669"/>
    <property type="project" value="UniProtKB-SubCell"/>
</dbReference>
<keyword evidence="8 10" id="KW-0472">Membrane</keyword>
<evidence type="ECO:0000256" key="2">
    <source>
        <dbReference type="ARBA" id="ARBA00004922"/>
    </source>
</evidence>
<keyword evidence="10" id="KW-1003">Cell membrane</keyword>
<feature type="transmembrane region" description="Helical" evidence="10">
    <location>
        <begin position="238"/>
        <end position="256"/>
    </location>
</feature>
<dbReference type="GO" id="GO:0004169">
    <property type="term" value="F:dolichyl-phosphate-mannose-protein mannosyltransferase activity"/>
    <property type="evidence" value="ECO:0007669"/>
    <property type="project" value="UniProtKB-UniRule"/>
</dbReference>
<feature type="transmembrane region" description="Helical" evidence="10">
    <location>
        <begin position="565"/>
        <end position="584"/>
    </location>
</feature>
<feature type="transmembrane region" description="Helical" evidence="10">
    <location>
        <begin position="542"/>
        <end position="559"/>
    </location>
</feature>
<protein>
    <recommendedName>
        <fullName evidence="9 10">Polyprenol-phosphate-mannose--protein mannosyltransferase</fullName>
        <ecNumber evidence="10">2.4.1.-</ecNumber>
    </recommendedName>
</protein>
<feature type="domain" description="ArnT-like N-terminal" evidence="12">
    <location>
        <begin position="150"/>
        <end position="316"/>
    </location>
</feature>
<dbReference type="UniPathway" id="UPA00378"/>
<feature type="transmembrane region" description="Helical" evidence="10">
    <location>
        <begin position="141"/>
        <end position="160"/>
    </location>
</feature>
<name>A0A413RPS2_9CELL</name>
<evidence type="ECO:0000256" key="5">
    <source>
        <dbReference type="ARBA" id="ARBA00022679"/>
    </source>
</evidence>
<evidence type="ECO:0000256" key="7">
    <source>
        <dbReference type="ARBA" id="ARBA00022989"/>
    </source>
</evidence>
<dbReference type="PANTHER" id="PTHR10050">
    <property type="entry name" value="DOLICHYL-PHOSPHATE-MANNOSE--PROTEIN MANNOSYLTRANSFERASE"/>
    <property type="match status" value="1"/>
</dbReference>
<feature type="transmembrane region" description="Helical" evidence="10">
    <location>
        <begin position="290"/>
        <end position="308"/>
    </location>
</feature>
<feature type="transmembrane region" description="Helical" evidence="10">
    <location>
        <begin position="518"/>
        <end position="535"/>
    </location>
</feature>
<dbReference type="Pfam" id="PF16192">
    <property type="entry name" value="PMT_4TMC"/>
    <property type="match status" value="1"/>
</dbReference>
<comment type="pathway">
    <text evidence="2 10">Protein modification; protein glycosylation.</text>
</comment>
<evidence type="ECO:0000256" key="4">
    <source>
        <dbReference type="ARBA" id="ARBA00022676"/>
    </source>
</evidence>
<gene>
    <name evidence="14" type="ORF">D1825_03740</name>
</gene>
<evidence type="ECO:0000256" key="3">
    <source>
        <dbReference type="ARBA" id="ARBA00007222"/>
    </source>
</evidence>
<proteinExistence type="inferred from homology"/>
<reference evidence="14 15" key="1">
    <citation type="submission" date="2018-08" db="EMBL/GenBank/DDBJ databases">
        <title>Cellulomonas rhizosphaerae sp. nov., a novel actinomycete isolated from soil.</title>
        <authorList>
            <person name="Tian Y."/>
        </authorList>
    </citation>
    <scope>NUCLEOTIDE SEQUENCE [LARGE SCALE GENOMIC DNA]</scope>
    <source>
        <strain evidence="14 15">NEAU-TCZ24</strain>
    </source>
</reference>
<dbReference type="RefSeq" id="WP_118766129.1">
    <property type="nucleotide sequence ID" value="NZ_QWKP01000129.1"/>
</dbReference>
<comment type="similarity">
    <text evidence="3 10">Belongs to the glycosyltransferase 39 family.</text>
</comment>
<dbReference type="EMBL" id="QWKP01000129">
    <property type="protein sequence ID" value="RHA43943.1"/>
    <property type="molecule type" value="Genomic_DNA"/>
</dbReference>
<dbReference type="EC" id="2.4.1.-" evidence="10"/>
<evidence type="ECO:0000313" key="14">
    <source>
        <dbReference type="EMBL" id="RHA43943.1"/>
    </source>
</evidence>
<dbReference type="GO" id="GO:0012505">
    <property type="term" value="C:endomembrane system"/>
    <property type="evidence" value="ECO:0007669"/>
    <property type="project" value="UniProtKB-SubCell"/>
</dbReference>
<evidence type="ECO:0000256" key="8">
    <source>
        <dbReference type="ARBA" id="ARBA00023136"/>
    </source>
</evidence>
<keyword evidence="6 10" id="KW-0812">Transmembrane</keyword>
<feature type="transmembrane region" description="Helical" evidence="10">
    <location>
        <begin position="395"/>
        <end position="418"/>
    </location>
</feature>
<dbReference type="InterPro" id="IPR027005">
    <property type="entry name" value="PMT-like"/>
</dbReference>
<keyword evidence="5 10" id="KW-0808">Transferase</keyword>